<dbReference type="InterPro" id="IPR036388">
    <property type="entry name" value="WH-like_DNA-bd_sf"/>
</dbReference>
<evidence type="ECO:0000256" key="1">
    <source>
        <dbReference type="ARBA" id="ARBA00006479"/>
    </source>
</evidence>
<gene>
    <name evidence="2" type="ORF">PSQ19_14440</name>
</gene>
<dbReference type="EMBL" id="CP118246">
    <property type="protein sequence ID" value="WDR01895.1"/>
    <property type="molecule type" value="Genomic_DNA"/>
</dbReference>
<evidence type="ECO:0000313" key="3">
    <source>
        <dbReference type="Proteomes" id="UP001220530"/>
    </source>
</evidence>
<dbReference type="Pfam" id="PF13412">
    <property type="entry name" value="HTH_24"/>
    <property type="match status" value="1"/>
</dbReference>
<dbReference type="InterPro" id="IPR036390">
    <property type="entry name" value="WH_DNA-bd_sf"/>
</dbReference>
<dbReference type="Gene3D" id="3.30.420.40">
    <property type="match status" value="1"/>
</dbReference>
<dbReference type="PANTHER" id="PTHR18964:SF149">
    <property type="entry name" value="BIFUNCTIONAL UDP-N-ACETYLGLUCOSAMINE 2-EPIMERASE_N-ACETYLMANNOSAMINE KINASE"/>
    <property type="match status" value="1"/>
</dbReference>
<dbReference type="SUPFAM" id="SSF53067">
    <property type="entry name" value="Actin-like ATPase domain"/>
    <property type="match status" value="1"/>
</dbReference>
<accession>A0ABY7YKR9</accession>
<dbReference type="SUPFAM" id="SSF46785">
    <property type="entry name" value="Winged helix' DNA-binding domain"/>
    <property type="match status" value="1"/>
</dbReference>
<comment type="similarity">
    <text evidence="1">Belongs to the ROK (NagC/XylR) family.</text>
</comment>
<reference evidence="2 3" key="1">
    <citation type="submission" date="2023-02" db="EMBL/GenBank/DDBJ databases">
        <title>Devosia algicola sp. nov., isolated from the phycosphere of marine algae.</title>
        <authorList>
            <person name="Kim J.M."/>
            <person name="Lee J.K."/>
            <person name="Choi B.J."/>
            <person name="Bayburt H."/>
            <person name="Jeon C.O."/>
        </authorList>
    </citation>
    <scope>NUCLEOTIDE SEQUENCE [LARGE SCALE GENOMIC DNA]</scope>
    <source>
        <strain evidence="2 3">G20-9</strain>
    </source>
</reference>
<dbReference type="Proteomes" id="UP001220530">
    <property type="component" value="Chromosome"/>
</dbReference>
<keyword evidence="3" id="KW-1185">Reference proteome</keyword>
<organism evidence="2 3">
    <name type="scientific">Devosia algicola</name>
    <dbReference type="NCBI Taxonomy" id="3026418"/>
    <lineage>
        <taxon>Bacteria</taxon>
        <taxon>Pseudomonadati</taxon>
        <taxon>Pseudomonadota</taxon>
        <taxon>Alphaproteobacteria</taxon>
        <taxon>Hyphomicrobiales</taxon>
        <taxon>Devosiaceae</taxon>
        <taxon>Devosia</taxon>
    </lineage>
</organism>
<dbReference type="Gene3D" id="1.10.10.10">
    <property type="entry name" value="Winged helix-like DNA-binding domain superfamily/Winged helix DNA-binding domain"/>
    <property type="match status" value="1"/>
</dbReference>
<dbReference type="PANTHER" id="PTHR18964">
    <property type="entry name" value="ROK (REPRESSOR, ORF, KINASE) FAMILY"/>
    <property type="match status" value="1"/>
</dbReference>
<proteinExistence type="inferred from homology"/>
<dbReference type="InterPro" id="IPR043129">
    <property type="entry name" value="ATPase_NBD"/>
</dbReference>
<name>A0ABY7YKR9_9HYPH</name>
<sequence length="266" mass="29127">MTMAPKPTHDVFDAGGRGLQHQGLRRANERAVMSIIGFNAGVSNAEISRLSGLAPQTVSAILVELEKAHLIERGEVVRGRRGQPATPIFLNADGAFCIGCEISWRHIQVHLIDLRGQTRGTIRKEYAYPDANTIVADINTMVDELMATLSFSEQFRVLDLGIAMPSHLWRYIHLVNAPPEQAALWRGKDLAGELSNATSLAVSIFNDGNAACWAEPDCLSQTPARRLPLSYGVALCRRRHCWAEPIMGRANRKLGQSGVDAGRPRG</sequence>
<dbReference type="Pfam" id="PF00480">
    <property type="entry name" value="ROK"/>
    <property type="match status" value="1"/>
</dbReference>
<dbReference type="RefSeq" id="WP_282218304.1">
    <property type="nucleotide sequence ID" value="NZ_CP118246.1"/>
</dbReference>
<dbReference type="InterPro" id="IPR000600">
    <property type="entry name" value="ROK"/>
</dbReference>
<protein>
    <submittedName>
        <fullName evidence="2">Winged helix-turn-helix transcriptional regulator</fullName>
    </submittedName>
</protein>
<evidence type="ECO:0000313" key="2">
    <source>
        <dbReference type="EMBL" id="WDR01895.1"/>
    </source>
</evidence>